<evidence type="ECO:0000259" key="1">
    <source>
        <dbReference type="PROSITE" id="PS50013"/>
    </source>
</evidence>
<dbReference type="AlphaFoldDB" id="A0A080ZNZ8"/>
<dbReference type="Gene3D" id="2.40.50.40">
    <property type="match status" value="1"/>
</dbReference>
<dbReference type="EMBL" id="ANJA01002678">
    <property type="protein sequence ID" value="ETO68359.1"/>
    <property type="molecule type" value="Genomic_DNA"/>
</dbReference>
<organism evidence="2 3">
    <name type="scientific">Phytophthora nicotianae P1976</name>
    <dbReference type="NCBI Taxonomy" id="1317066"/>
    <lineage>
        <taxon>Eukaryota</taxon>
        <taxon>Sar</taxon>
        <taxon>Stramenopiles</taxon>
        <taxon>Oomycota</taxon>
        <taxon>Peronosporomycetes</taxon>
        <taxon>Peronosporales</taxon>
        <taxon>Peronosporaceae</taxon>
        <taxon>Phytophthora</taxon>
    </lineage>
</organism>
<sequence>MSIPAFNKLVNPLVVFMEKVYAAAGCRKKSIVRRVLLKDVGWFDVEIAGLLHCKDALENALTLTHPDPEKTMTPVEPIVTPVRVKPATIKDIKAIRGVNFEKLKKVLDKMHKKVAEARNLARKNGRTKAAKRGCEMAQFAFGDFVFYADVWAHRRSKLPVKWCGPARVVDTSSNLIIVVENLLTGERREAHASRLKFFADAKLGITEVLLAQVAHNSEGPVVEELLKARYNNPAKMHELLAKWRGLTEEENSWEPAQKLIEDVPAVVNQFFLPTTKTFRR</sequence>
<dbReference type="PROSITE" id="PS50013">
    <property type="entry name" value="CHROMO_2"/>
    <property type="match status" value="1"/>
</dbReference>
<evidence type="ECO:0000313" key="2">
    <source>
        <dbReference type="EMBL" id="ETO68359.1"/>
    </source>
</evidence>
<reference evidence="2 3" key="1">
    <citation type="submission" date="2013-11" db="EMBL/GenBank/DDBJ databases">
        <title>The Genome Sequence of Phytophthora parasitica P1976.</title>
        <authorList>
            <consortium name="The Broad Institute Genomics Platform"/>
            <person name="Russ C."/>
            <person name="Tyler B."/>
            <person name="Panabieres F."/>
            <person name="Shan W."/>
            <person name="Tripathy S."/>
            <person name="Grunwald N."/>
            <person name="Machado M."/>
            <person name="Johnson C.S."/>
            <person name="Walker B."/>
            <person name="Young S."/>
            <person name="Zeng Q."/>
            <person name="Gargeya S."/>
            <person name="Fitzgerald M."/>
            <person name="Haas B."/>
            <person name="Abouelleil A."/>
            <person name="Allen A.W."/>
            <person name="Alvarado L."/>
            <person name="Arachchi H.M."/>
            <person name="Berlin A.M."/>
            <person name="Chapman S.B."/>
            <person name="Gainer-Dewar J."/>
            <person name="Goldberg J."/>
            <person name="Griggs A."/>
            <person name="Gujja S."/>
            <person name="Hansen M."/>
            <person name="Howarth C."/>
            <person name="Imamovic A."/>
            <person name="Ireland A."/>
            <person name="Larimer J."/>
            <person name="McCowan C."/>
            <person name="Murphy C."/>
            <person name="Pearson M."/>
            <person name="Poon T.W."/>
            <person name="Priest M."/>
            <person name="Roberts A."/>
            <person name="Saif S."/>
            <person name="Shea T."/>
            <person name="Sisk P."/>
            <person name="Sykes S."/>
            <person name="Wortman J."/>
            <person name="Nusbaum C."/>
            <person name="Birren B."/>
        </authorList>
    </citation>
    <scope>NUCLEOTIDE SEQUENCE [LARGE SCALE GENOMIC DNA]</scope>
    <source>
        <strain evidence="2 3">P1976</strain>
    </source>
</reference>
<dbReference type="InterPro" id="IPR016197">
    <property type="entry name" value="Chromo-like_dom_sf"/>
</dbReference>
<evidence type="ECO:0000313" key="3">
    <source>
        <dbReference type="Proteomes" id="UP000028582"/>
    </source>
</evidence>
<name>A0A080ZNZ8_PHYNI</name>
<accession>A0A080ZNZ8</accession>
<dbReference type="Pfam" id="PF00385">
    <property type="entry name" value="Chromo"/>
    <property type="match status" value="1"/>
</dbReference>
<proteinExistence type="predicted"/>
<dbReference type="InterPro" id="IPR000953">
    <property type="entry name" value="Chromo/chromo_shadow_dom"/>
</dbReference>
<dbReference type="CDD" id="cd00024">
    <property type="entry name" value="CD_CSD"/>
    <property type="match status" value="1"/>
</dbReference>
<dbReference type="Proteomes" id="UP000028582">
    <property type="component" value="Unassembled WGS sequence"/>
</dbReference>
<feature type="domain" description="Chromo" evidence="1">
    <location>
        <begin position="220"/>
        <end position="271"/>
    </location>
</feature>
<gene>
    <name evidence="2" type="ORF">F444_14786</name>
</gene>
<dbReference type="SUPFAM" id="SSF54160">
    <property type="entry name" value="Chromo domain-like"/>
    <property type="match status" value="1"/>
</dbReference>
<dbReference type="InterPro" id="IPR023780">
    <property type="entry name" value="Chromo_domain"/>
</dbReference>
<dbReference type="OrthoDB" id="78677at2759"/>
<comment type="caution">
    <text evidence="2">The sequence shown here is derived from an EMBL/GenBank/DDBJ whole genome shotgun (WGS) entry which is preliminary data.</text>
</comment>
<protein>
    <recommendedName>
        <fullName evidence="1">Chromo domain-containing protein</fullName>
    </recommendedName>
</protein>